<comment type="caution">
    <text evidence="2">The sequence shown here is derived from an EMBL/GenBank/DDBJ whole genome shotgun (WGS) entry which is preliminary data.</text>
</comment>
<keyword evidence="3" id="KW-1185">Reference proteome</keyword>
<dbReference type="SUPFAM" id="SSF47576">
    <property type="entry name" value="Calponin-homology domain, CH-domain"/>
    <property type="match status" value="1"/>
</dbReference>
<gene>
    <name evidence="2" type="ORF">KIPB_009840</name>
</gene>
<evidence type="ECO:0000256" key="1">
    <source>
        <dbReference type="SAM" id="MobiDB-lite"/>
    </source>
</evidence>
<dbReference type="InterPro" id="IPR036872">
    <property type="entry name" value="CH_dom_sf"/>
</dbReference>
<feature type="compositionally biased region" description="Basic and acidic residues" evidence="1">
    <location>
        <begin position="263"/>
        <end position="294"/>
    </location>
</feature>
<dbReference type="AlphaFoldDB" id="A0A9K3D3T3"/>
<dbReference type="Gene3D" id="1.10.418.10">
    <property type="entry name" value="Calponin-like domain"/>
    <property type="match status" value="1"/>
</dbReference>
<dbReference type="EMBL" id="BDIP01003463">
    <property type="protein sequence ID" value="GIQ87740.1"/>
    <property type="molecule type" value="Genomic_DNA"/>
</dbReference>
<feature type="non-terminal residue" evidence="2">
    <location>
        <position position="1"/>
    </location>
</feature>
<evidence type="ECO:0008006" key="4">
    <source>
        <dbReference type="Google" id="ProtNLM"/>
    </source>
</evidence>
<reference evidence="2 3" key="1">
    <citation type="journal article" date="2018" name="PLoS ONE">
        <title>The draft genome of Kipferlia bialata reveals reductive genome evolution in fornicate parasites.</title>
        <authorList>
            <person name="Tanifuji G."/>
            <person name="Takabayashi S."/>
            <person name="Kume K."/>
            <person name="Takagi M."/>
            <person name="Nakayama T."/>
            <person name="Kamikawa R."/>
            <person name="Inagaki Y."/>
            <person name="Hashimoto T."/>
        </authorList>
    </citation>
    <scope>NUCLEOTIDE SEQUENCE [LARGE SCALE GENOMIC DNA]</scope>
    <source>
        <strain evidence="2">NY0173</strain>
    </source>
</reference>
<accession>A0A9K3D3T3</accession>
<dbReference type="Proteomes" id="UP000265618">
    <property type="component" value="Unassembled WGS sequence"/>
</dbReference>
<feature type="region of interest" description="Disordered" evidence="1">
    <location>
        <begin position="144"/>
        <end position="169"/>
    </location>
</feature>
<feature type="region of interest" description="Disordered" evidence="1">
    <location>
        <begin position="87"/>
        <end position="112"/>
    </location>
</feature>
<protein>
    <recommendedName>
        <fullName evidence="4">Calponin-homology (CH) domain-containing protein</fullName>
    </recommendedName>
</protein>
<proteinExistence type="predicted"/>
<dbReference type="OrthoDB" id="122837at2759"/>
<evidence type="ECO:0000313" key="2">
    <source>
        <dbReference type="EMBL" id="GIQ87740.1"/>
    </source>
</evidence>
<evidence type="ECO:0000313" key="3">
    <source>
        <dbReference type="Proteomes" id="UP000265618"/>
    </source>
</evidence>
<organism evidence="2 3">
    <name type="scientific">Kipferlia bialata</name>
    <dbReference type="NCBI Taxonomy" id="797122"/>
    <lineage>
        <taxon>Eukaryota</taxon>
        <taxon>Metamonada</taxon>
        <taxon>Carpediemonas-like organisms</taxon>
        <taxon>Kipferlia</taxon>
    </lineage>
</organism>
<name>A0A9K3D3T3_9EUKA</name>
<sequence length="304" mass="34239">TLLNELDSRAVEKVSVKPPHRRVLTLGHARENIEVAFNILRHRSDLPTHLVWDSDAIISGDQGITYALLHALLVRYPVTDTPTQHLVSGVSHTPRESMGSTHVSDPTEEGSLRISPSYPPALMAEVEKSVLIWIHSLGVVPADASKDKRERERERETKMARSSANLASTPKKNPLTLRSILPSLQNGVLLCDIVSAVLQHNIKGVFRNPKTSKIKKINLNLGLEPLRHRADMGQRYVWQEDEILRGNRVVVLGLLEDLHRYADKQPERPKVPLKDREEVPYLPFKQREGDRAQESTETETTDDG</sequence>
<feature type="region of interest" description="Disordered" evidence="1">
    <location>
        <begin position="263"/>
        <end position="304"/>
    </location>
</feature>
<feature type="compositionally biased region" description="Polar residues" evidence="1">
    <location>
        <begin position="160"/>
        <end position="169"/>
    </location>
</feature>
<feature type="compositionally biased region" description="Basic and acidic residues" evidence="1">
    <location>
        <begin position="144"/>
        <end position="159"/>
    </location>
</feature>